<sequence>MDFRAWITSASAAFADRISGEELSDHDIALLRHFALKNTTEMTEATFEKLRFAFPESNVASYKVTRRRAAFLAKFQPIPYDCCVNSCCCYTGPHADKQKCPFCNADRLDANGNPRRRFTYIPLIPRLRTFYGNLGMIDKLRYRHNFTCEPDYVQDVMDGSHYRTLRSQHVSVGGQTFTHKYFDDEHDIALGLSTDGFAPFKRRKKTC</sequence>
<keyword evidence="2" id="KW-1185">Reference proteome</keyword>
<dbReference type="AlphaFoldDB" id="D8Q8C0"/>
<dbReference type="eggNOG" id="ENOG502SGWV">
    <property type="taxonomic scope" value="Eukaryota"/>
</dbReference>
<organism evidence="2">
    <name type="scientific">Schizophyllum commune (strain H4-8 / FGSC 9210)</name>
    <name type="common">Split gill fungus</name>
    <dbReference type="NCBI Taxonomy" id="578458"/>
    <lineage>
        <taxon>Eukaryota</taxon>
        <taxon>Fungi</taxon>
        <taxon>Dikarya</taxon>
        <taxon>Basidiomycota</taxon>
        <taxon>Agaricomycotina</taxon>
        <taxon>Agaricomycetes</taxon>
        <taxon>Agaricomycetidae</taxon>
        <taxon>Agaricales</taxon>
        <taxon>Schizophyllaceae</taxon>
        <taxon>Schizophyllum</taxon>
    </lineage>
</organism>
<dbReference type="VEuPathDB" id="FungiDB:SCHCODRAFT_02543984"/>
<dbReference type="EMBL" id="GL377307">
    <property type="protein sequence ID" value="EFI96164.1"/>
    <property type="molecule type" value="Genomic_DNA"/>
</dbReference>
<proteinExistence type="predicted"/>
<evidence type="ECO:0000313" key="1">
    <source>
        <dbReference type="EMBL" id="EFI96164.1"/>
    </source>
</evidence>
<dbReference type="InParanoid" id="D8Q8C0"/>
<dbReference type="STRING" id="578458.D8Q8C0"/>
<dbReference type="Proteomes" id="UP000007431">
    <property type="component" value="Unassembled WGS sequence"/>
</dbReference>
<protein>
    <submittedName>
        <fullName evidence="1">Uncharacterized protein</fullName>
    </submittedName>
</protein>
<dbReference type="HOGENOM" id="CLU_007337_2_0_1"/>
<dbReference type="OMA" id="AMVANRH"/>
<name>D8Q8C0_SCHCM</name>
<feature type="non-terminal residue" evidence="1">
    <location>
        <position position="207"/>
    </location>
</feature>
<accession>D8Q8C0</accession>
<reference evidence="1 2" key="1">
    <citation type="journal article" date="2010" name="Nat. Biotechnol.">
        <title>Genome sequence of the model mushroom Schizophyllum commune.</title>
        <authorList>
            <person name="Ohm R.A."/>
            <person name="de Jong J.F."/>
            <person name="Lugones L.G."/>
            <person name="Aerts A."/>
            <person name="Kothe E."/>
            <person name="Stajich J.E."/>
            <person name="de Vries R.P."/>
            <person name="Record E."/>
            <person name="Levasseur A."/>
            <person name="Baker S.E."/>
            <person name="Bartholomew K.A."/>
            <person name="Coutinho P.M."/>
            <person name="Erdmann S."/>
            <person name="Fowler T.J."/>
            <person name="Gathman A.C."/>
            <person name="Lombard V."/>
            <person name="Henrissat B."/>
            <person name="Knabe N."/>
            <person name="Kuees U."/>
            <person name="Lilly W.W."/>
            <person name="Lindquist E."/>
            <person name="Lucas S."/>
            <person name="Magnuson J.K."/>
            <person name="Piumi F."/>
            <person name="Raudaskoski M."/>
            <person name="Salamov A."/>
            <person name="Schmutz J."/>
            <person name="Schwarze F.W.M.R."/>
            <person name="vanKuyk P.A."/>
            <person name="Horton J.S."/>
            <person name="Grigoriev I.V."/>
            <person name="Woesten H.A.B."/>
        </authorList>
    </citation>
    <scope>NUCLEOTIDE SEQUENCE [LARGE SCALE GENOMIC DNA]</scope>
    <source>
        <strain evidence="2">H4-8 / FGSC 9210</strain>
    </source>
</reference>
<gene>
    <name evidence="1" type="ORF">SCHCODRAFT_56231</name>
</gene>
<evidence type="ECO:0000313" key="2">
    <source>
        <dbReference type="Proteomes" id="UP000007431"/>
    </source>
</evidence>